<proteinExistence type="predicted"/>
<dbReference type="GeneID" id="92070060"/>
<organism evidence="2 3">
    <name type="scientific">Apiospora aurea</name>
    <dbReference type="NCBI Taxonomy" id="335848"/>
    <lineage>
        <taxon>Eukaryota</taxon>
        <taxon>Fungi</taxon>
        <taxon>Dikarya</taxon>
        <taxon>Ascomycota</taxon>
        <taxon>Pezizomycotina</taxon>
        <taxon>Sordariomycetes</taxon>
        <taxon>Xylariomycetidae</taxon>
        <taxon>Amphisphaeriales</taxon>
        <taxon>Apiosporaceae</taxon>
        <taxon>Apiospora</taxon>
    </lineage>
</organism>
<keyword evidence="3" id="KW-1185">Reference proteome</keyword>
<reference evidence="2 3" key="1">
    <citation type="submission" date="2023-01" db="EMBL/GenBank/DDBJ databases">
        <title>Analysis of 21 Apiospora genomes using comparative genomics revels a genus with tremendous synthesis potential of carbohydrate active enzymes and secondary metabolites.</title>
        <authorList>
            <person name="Sorensen T."/>
        </authorList>
    </citation>
    <scope>NUCLEOTIDE SEQUENCE [LARGE SCALE GENOMIC DNA]</scope>
    <source>
        <strain evidence="2 3">CBS 24483</strain>
    </source>
</reference>
<comment type="caution">
    <text evidence="2">The sequence shown here is derived from an EMBL/GenBank/DDBJ whole genome shotgun (WGS) entry which is preliminary data.</text>
</comment>
<accession>A0ABR1QV07</accession>
<evidence type="ECO:0000313" key="2">
    <source>
        <dbReference type="EMBL" id="KAK7966499.1"/>
    </source>
</evidence>
<evidence type="ECO:0000313" key="3">
    <source>
        <dbReference type="Proteomes" id="UP001391051"/>
    </source>
</evidence>
<sequence length="438" mass="49355">MEVARLDAADLPVGTKVVSMPVLEFDFLEAIQKFKKTLPYYYIEGPSWFEELKQACVILIARHKNSTLSLLYLQLDFLTCVYRGVHGSLATEASWEKMKAKLSTEKNGSVDHLVMSQDLFDEAMLKETDEGLINYIAEGGNLSLDEFIVMTPIALETLTEPYDGEMEFDRPDTWPSGLRPAYTATFSLSVALEGIKKKKGFDDEFWLEQILKDECRTQLEALWNGGVTSLLFLQLDFIYQVYKRANDKCKDSENPWYTISETMLYGRRNSMDDDMVDRTALFTSALEKATAADFIQHLSQGLRPANTDFVVLADHVSRGQSYIIGTERCSRTSMSLSSGIDWEDLFTGALEQENATDLIAHLAKGNRPQDTSYLTFASPEGKDLLTGKDLYTIEPAVKLEVLSQDPKKRKVRKLSPCTHTPTPANMDSMKRWSIDGAA</sequence>
<name>A0ABR1QV07_9PEZI</name>
<gene>
    <name evidence="2" type="ORF">PG986_000776</name>
</gene>
<dbReference type="EMBL" id="JAQQWE010000001">
    <property type="protein sequence ID" value="KAK7966499.1"/>
    <property type="molecule type" value="Genomic_DNA"/>
</dbReference>
<dbReference type="RefSeq" id="XP_066705891.1">
    <property type="nucleotide sequence ID" value="XM_066836998.1"/>
</dbReference>
<feature type="compositionally biased region" description="Basic and acidic residues" evidence="1">
    <location>
        <begin position="428"/>
        <end position="438"/>
    </location>
</feature>
<feature type="region of interest" description="Disordered" evidence="1">
    <location>
        <begin position="410"/>
        <end position="438"/>
    </location>
</feature>
<protein>
    <submittedName>
        <fullName evidence="2">Uncharacterized protein</fullName>
    </submittedName>
</protein>
<evidence type="ECO:0000256" key="1">
    <source>
        <dbReference type="SAM" id="MobiDB-lite"/>
    </source>
</evidence>
<dbReference type="Proteomes" id="UP001391051">
    <property type="component" value="Unassembled WGS sequence"/>
</dbReference>